<gene>
    <name evidence="1" type="ORF">H8L32_19545</name>
</gene>
<accession>A0ABR6ZVY5</accession>
<dbReference type="EMBL" id="JACOGF010000011">
    <property type="protein sequence ID" value="MBC3919680.1"/>
    <property type="molecule type" value="Genomic_DNA"/>
</dbReference>
<sequence>MLLLASGIASAQLPAAEASHKPATQEQAKKTDAGWVSYRNVYKLMIRFEKYGKQKNLIQNHLQILTRQGNYAPDDLELTLVSKSMRLGLPLDAAGRANFPLLKSAYDENAELLVNHAPEQLIFQSRISIIPRADGVYEMTELRAACEQAWTYLKNEGDVTVADKKCTGVKFAYGRNIEQALIRFRSGTQQLTALPVQDGNPFSNELPRINKIAHIRFADAADKGQVLTQNAPVIITPMFE</sequence>
<organism evidence="1 2">
    <name type="scientific">Undibacterium hunanense</name>
    <dbReference type="NCBI Taxonomy" id="2762292"/>
    <lineage>
        <taxon>Bacteria</taxon>
        <taxon>Pseudomonadati</taxon>
        <taxon>Pseudomonadota</taxon>
        <taxon>Betaproteobacteria</taxon>
        <taxon>Burkholderiales</taxon>
        <taxon>Oxalobacteraceae</taxon>
        <taxon>Undibacterium</taxon>
    </lineage>
</organism>
<comment type="caution">
    <text evidence="1">The sequence shown here is derived from an EMBL/GenBank/DDBJ whole genome shotgun (WGS) entry which is preliminary data.</text>
</comment>
<dbReference type="Proteomes" id="UP000650424">
    <property type="component" value="Unassembled WGS sequence"/>
</dbReference>
<evidence type="ECO:0000313" key="2">
    <source>
        <dbReference type="Proteomes" id="UP000650424"/>
    </source>
</evidence>
<proteinExistence type="predicted"/>
<keyword evidence="2" id="KW-1185">Reference proteome</keyword>
<name>A0ABR6ZVY5_9BURK</name>
<protein>
    <submittedName>
        <fullName evidence="1">Uncharacterized protein</fullName>
    </submittedName>
</protein>
<evidence type="ECO:0000313" key="1">
    <source>
        <dbReference type="EMBL" id="MBC3919680.1"/>
    </source>
</evidence>
<reference evidence="1 2" key="1">
    <citation type="submission" date="2020-08" db="EMBL/GenBank/DDBJ databases">
        <title>Novel species isolated from subtropical streams in China.</title>
        <authorList>
            <person name="Lu H."/>
        </authorList>
    </citation>
    <scope>NUCLEOTIDE SEQUENCE [LARGE SCALE GENOMIC DNA]</scope>
    <source>
        <strain evidence="1 2">CY18W</strain>
    </source>
</reference>